<organism evidence="1 2">
    <name type="scientific">Paenibacillus woosongensis</name>
    <dbReference type="NCBI Taxonomy" id="307580"/>
    <lineage>
        <taxon>Bacteria</taxon>
        <taxon>Bacillati</taxon>
        <taxon>Bacillota</taxon>
        <taxon>Bacilli</taxon>
        <taxon>Bacillales</taxon>
        <taxon>Paenibacillaceae</taxon>
        <taxon>Paenibacillus</taxon>
    </lineage>
</organism>
<dbReference type="EMBL" id="BOSM01000004">
    <property type="protein sequence ID" value="GIP59137.1"/>
    <property type="molecule type" value="Genomic_DNA"/>
</dbReference>
<evidence type="ECO:0000313" key="2">
    <source>
        <dbReference type="Proteomes" id="UP000681290"/>
    </source>
</evidence>
<dbReference type="Proteomes" id="UP000681290">
    <property type="component" value="Unassembled WGS sequence"/>
</dbReference>
<reference evidence="1 2" key="1">
    <citation type="submission" date="2021-03" db="EMBL/GenBank/DDBJ databases">
        <title>Antimicrobial resistance genes in bacteria isolated from Japanese honey, and their potential for conferring macrolide and lincosamide resistance in the American foulbrood pathogen Paenibacillus larvae.</title>
        <authorList>
            <person name="Okamoto M."/>
            <person name="Kumagai M."/>
            <person name="Kanamori H."/>
            <person name="Takamatsu D."/>
        </authorList>
    </citation>
    <scope>NUCLEOTIDE SEQUENCE [LARGE SCALE GENOMIC DNA]</scope>
    <source>
        <strain evidence="1 2">J15TS10</strain>
    </source>
</reference>
<proteinExistence type="predicted"/>
<keyword evidence="2" id="KW-1185">Reference proteome</keyword>
<gene>
    <name evidence="1" type="ORF">J15TS10_29510</name>
</gene>
<name>A0ABQ4MT85_9BACL</name>
<sequence>MDTPGIDDLLYNSEKKRIKKLGSNGYAGFSPKLPAIYPEGGMFDGTHLFYKQIAFFSVNQSSHSR</sequence>
<comment type="caution">
    <text evidence="1">The sequence shown here is derived from an EMBL/GenBank/DDBJ whole genome shotgun (WGS) entry which is preliminary data.</text>
</comment>
<accession>A0ABQ4MT85</accession>
<protein>
    <submittedName>
        <fullName evidence="1">Uncharacterized protein</fullName>
    </submittedName>
</protein>
<evidence type="ECO:0000313" key="1">
    <source>
        <dbReference type="EMBL" id="GIP59137.1"/>
    </source>
</evidence>